<proteinExistence type="predicted"/>
<accession>A0A1H1ND11</accession>
<evidence type="ECO:0000313" key="2">
    <source>
        <dbReference type="Proteomes" id="UP000243413"/>
    </source>
</evidence>
<gene>
    <name evidence="1" type="ORF">SAMN05216271_0845</name>
</gene>
<name>A0A1H1ND11_9GAMM</name>
<dbReference type="Pfam" id="PF08907">
    <property type="entry name" value="DUF1853"/>
    <property type="match status" value="1"/>
</dbReference>
<dbReference type="STRING" id="472181.SAMN05216271_0845"/>
<evidence type="ECO:0008006" key="3">
    <source>
        <dbReference type="Google" id="ProtNLM"/>
    </source>
</evidence>
<sequence>MLTQFRHDVVRDLAWVAFSPPLLDGSTLPQRDPLQDSLWRADPNALWQRLQQLDSTPQELAALFPAARDRRLGNYYERLWHALLMLAPDVSIVAHNIALREQGRTLGELDLIIQAANGDLVHLELAIKFYLGRPELRTTAGSCSDPALWWGPDPSDQLARKVDRLRDHQLPLVSQLAAHCAEPVPQPNCSAAWLQGFLFQSAAQRMPPACGQQPRPGQQMWCQRHQVTQLLPADSQWLAIPHKEWLMPPRAEPGLLLRPDQMGGVFDKARARQAVMFARVDSMAAYQPLHADRLICVADDWPA</sequence>
<dbReference type="AlphaFoldDB" id="A0A1H1ND11"/>
<dbReference type="OrthoDB" id="378654at2"/>
<evidence type="ECO:0000313" key="1">
    <source>
        <dbReference type="EMBL" id="SDR96645.1"/>
    </source>
</evidence>
<organism evidence="1 2">
    <name type="scientific">Halopseudomonas sabulinigri</name>
    <dbReference type="NCBI Taxonomy" id="472181"/>
    <lineage>
        <taxon>Bacteria</taxon>
        <taxon>Pseudomonadati</taxon>
        <taxon>Pseudomonadota</taxon>
        <taxon>Gammaproteobacteria</taxon>
        <taxon>Pseudomonadales</taxon>
        <taxon>Pseudomonadaceae</taxon>
        <taxon>Halopseudomonas</taxon>
    </lineage>
</organism>
<dbReference type="EMBL" id="LT629763">
    <property type="protein sequence ID" value="SDR96645.1"/>
    <property type="molecule type" value="Genomic_DNA"/>
</dbReference>
<protein>
    <recommendedName>
        <fullName evidence="3">DUF1853 family protein</fullName>
    </recommendedName>
</protein>
<dbReference type="Proteomes" id="UP000243413">
    <property type="component" value="Chromosome I"/>
</dbReference>
<dbReference type="RefSeq" id="WP_157719297.1">
    <property type="nucleotide sequence ID" value="NZ_LT629763.1"/>
</dbReference>
<dbReference type="InterPro" id="IPR015003">
    <property type="entry name" value="DUF1853"/>
</dbReference>
<reference evidence="2" key="1">
    <citation type="submission" date="2016-10" db="EMBL/GenBank/DDBJ databases">
        <authorList>
            <person name="Varghese N."/>
            <person name="Submissions S."/>
        </authorList>
    </citation>
    <scope>NUCLEOTIDE SEQUENCE [LARGE SCALE GENOMIC DNA]</scope>
    <source>
        <strain evidence="2">JCM 14963</strain>
    </source>
</reference>